<accession>A5KNT3</accession>
<dbReference type="RefSeq" id="WP_004845881.1">
    <property type="nucleotide sequence ID" value="NZ_DS264345.1"/>
</dbReference>
<sequence length="174" mass="19422">MRVKRRKTMALLAAVSIVCAQSTVSDVFAAGAEEVAAQENNAVSIEYLTLQPGERDDSVNLNWYAPEGTQNAIVRMGDKTVEASVRALHTIIYNEYITISNIPERAYEYVINGKSAIEWIVEKYAVTVEKVSGIVDDPNIYQSSKYIFDLLISVIGVSLKTQDLIDRLPEYKEI</sequence>
<dbReference type="AlphaFoldDB" id="A5KNT3"/>
<feature type="chain" id="PRO_5038761761" evidence="1">
    <location>
        <begin position="21"/>
        <end position="174"/>
    </location>
</feature>
<protein>
    <submittedName>
        <fullName evidence="3">Conserved domain protein</fullName>
    </submittedName>
</protein>
<gene>
    <name evidence="3" type="ORF">RUMTOR_01908</name>
</gene>
<evidence type="ECO:0000259" key="2">
    <source>
        <dbReference type="Pfam" id="PF18135"/>
    </source>
</evidence>
<organism evidence="3 4">
    <name type="scientific">[Ruminococcus] torques ATCC 27756</name>
    <dbReference type="NCBI Taxonomy" id="411460"/>
    <lineage>
        <taxon>Bacteria</taxon>
        <taxon>Bacillati</taxon>
        <taxon>Bacillota</taxon>
        <taxon>Clostridia</taxon>
        <taxon>Lachnospirales</taxon>
        <taxon>Lachnospiraceae</taxon>
        <taxon>Mediterraneibacter</taxon>
    </lineage>
</organism>
<dbReference type="Pfam" id="PF18135">
    <property type="entry name" value="Type_ISP_C"/>
    <property type="match status" value="1"/>
</dbReference>
<name>A5KNT3_9FIRM</name>
<evidence type="ECO:0000256" key="1">
    <source>
        <dbReference type="SAM" id="SignalP"/>
    </source>
</evidence>
<dbReference type="HOGENOM" id="CLU_1538950_0_0_9"/>
<feature type="signal peptide" evidence="1">
    <location>
        <begin position="1"/>
        <end position="20"/>
    </location>
</feature>
<feature type="domain" description="Type ISP restriction-modification enzyme LLaBIII C-terminal specificity" evidence="2">
    <location>
        <begin position="85"/>
        <end position="150"/>
    </location>
</feature>
<proteinExistence type="predicted"/>
<reference evidence="3 4" key="2">
    <citation type="submission" date="2007-04" db="EMBL/GenBank/DDBJ databases">
        <title>Draft genome sequence of Ruminococcus torques (ATCC 27756).</title>
        <authorList>
            <person name="Sudarsanam P."/>
            <person name="Ley R."/>
            <person name="Guruge J."/>
            <person name="Turnbaugh P.J."/>
            <person name="Mahowald M."/>
            <person name="Liep D."/>
            <person name="Gordon J."/>
        </authorList>
    </citation>
    <scope>NUCLEOTIDE SEQUENCE [LARGE SCALE GENOMIC DNA]</scope>
    <source>
        <strain evidence="3 4">ATCC 27756</strain>
    </source>
</reference>
<keyword evidence="1" id="KW-0732">Signal</keyword>
<dbReference type="Proteomes" id="UP000003577">
    <property type="component" value="Unassembled WGS sequence"/>
</dbReference>
<dbReference type="InterPro" id="IPR041635">
    <property type="entry name" value="Type_ISP_LLaBIII_C"/>
</dbReference>
<dbReference type="PaxDb" id="411460-RUMTOR_01908"/>
<dbReference type="EMBL" id="AAVP02000010">
    <property type="protein sequence ID" value="EDK23831.1"/>
    <property type="molecule type" value="Genomic_DNA"/>
</dbReference>
<reference evidence="3 4" key="1">
    <citation type="submission" date="2007-03" db="EMBL/GenBank/DDBJ databases">
        <authorList>
            <person name="Fulton L."/>
            <person name="Clifton S."/>
            <person name="Fulton B."/>
            <person name="Xu J."/>
            <person name="Minx P."/>
            <person name="Pepin K.H."/>
            <person name="Johnson M."/>
            <person name="Thiruvilangam P."/>
            <person name="Bhonagiri V."/>
            <person name="Nash W.E."/>
            <person name="Mardis E.R."/>
            <person name="Wilson R.K."/>
        </authorList>
    </citation>
    <scope>NUCLEOTIDE SEQUENCE [LARGE SCALE GENOMIC DNA]</scope>
    <source>
        <strain evidence="3 4">ATCC 27756</strain>
    </source>
</reference>
<evidence type="ECO:0000313" key="4">
    <source>
        <dbReference type="Proteomes" id="UP000003577"/>
    </source>
</evidence>
<evidence type="ECO:0000313" key="3">
    <source>
        <dbReference type="EMBL" id="EDK23831.1"/>
    </source>
</evidence>
<comment type="caution">
    <text evidence="3">The sequence shown here is derived from an EMBL/GenBank/DDBJ whole genome shotgun (WGS) entry which is preliminary data.</text>
</comment>